<evidence type="ECO:0000256" key="1">
    <source>
        <dbReference type="SAM" id="Phobius"/>
    </source>
</evidence>
<accession>A0A7W4TL19</accession>
<keyword evidence="1" id="KW-0812">Transmembrane</keyword>
<sequence>MNTTWWRTHPVGRRLLALLVCELLLVLVAGPGLGSLLGLALDVWLVHLVRRSSRLAWAVLLGLSVLTAGLAVLTLVVVGPGVAAAATLALEAAVLALLLTPAVRGWVGRSGLLSLPGEH</sequence>
<dbReference type="RefSeq" id="WP_012085120.1">
    <property type="nucleotide sequence ID" value="NZ_JACHVY010000001.1"/>
</dbReference>
<evidence type="ECO:0000313" key="3">
    <source>
        <dbReference type="Proteomes" id="UP000533269"/>
    </source>
</evidence>
<protein>
    <submittedName>
        <fullName evidence="2">VIT1/CCC1 family predicted Fe2+/Mn2+ transporter</fullName>
    </submittedName>
</protein>
<dbReference type="AlphaFoldDB" id="A0A7W4TL19"/>
<keyword evidence="1" id="KW-0472">Membrane</keyword>
<proteinExistence type="predicted"/>
<evidence type="ECO:0000313" key="2">
    <source>
        <dbReference type="EMBL" id="MBB2900805.1"/>
    </source>
</evidence>
<name>A0A7W4TL19_KINRA</name>
<comment type="caution">
    <text evidence="2">The sequence shown here is derived from an EMBL/GenBank/DDBJ whole genome shotgun (WGS) entry which is preliminary data.</text>
</comment>
<keyword evidence="1" id="KW-1133">Transmembrane helix</keyword>
<gene>
    <name evidence="2" type="ORF">FHR75_001593</name>
</gene>
<feature type="transmembrane region" description="Helical" evidence="1">
    <location>
        <begin position="15"/>
        <end position="43"/>
    </location>
</feature>
<reference evidence="2 3" key="1">
    <citation type="submission" date="2020-08" db="EMBL/GenBank/DDBJ databases">
        <title>The Agave Microbiome: Exploring the role of microbial communities in plant adaptations to desert environments.</title>
        <authorList>
            <person name="Partida-Martinez L.P."/>
        </authorList>
    </citation>
    <scope>NUCLEOTIDE SEQUENCE [LARGE SCALE GENOMIC DNA]</scope>
    <source>
        <strain evidence="2 3">AS2.23</strain>
    </source>
</reference>
<dbReference type="Proteomes" id="UP000533269">
    <property type="component" value="Unassembled WGS sequence"/>
</dbReference>
<reference evidence="2 3" key="2">
    <citation type="submission" date="2020-08" db="EMBL/GenBank/DDBJ databases">
        <authorList>
            <person name="Partida-Martinez L."/>
            <person name="Huntemann M."/>
            <person name="Clum A."/>
            <person name="Wang J."/>
            <person name="Palaniappan K."/>
            <person name="Ritter S."/>
            <person name="Chen I.-M."/>
            <person name="Stamatis D."/>
            <person name="Reddy T."/>
            <person name="O'Malley R."/>
            <person name="Daum C."/>
            <person name="Shapiro N."/>
            <person name="Ivanova N."/>
            <person name="Kyrpides N."/>
            <person name="Woyke T."/>
        </authorList>
    </citation>
    <scope>NUCLEOTIDE SEQUENCE [LARGE SCALE GENOMIC DNA]</scope>
    <source>
        <strain evidence="2 3">AS2.23</strain>
    </source>
</reference>
<feature type="transmembrane region" description="Helical" evidence="1">
    <location>
        <begin position="55"/>
        <end position="76"/>
    </location>
</feature>
<organism evidence="2 3">
    <name type="scientific">Kineococcus radiotolerans</name>
    <dbReference type="NCBI Taxonomy" id="131568"/>
    <lineage>
        <taxon>Bacteria</taxon>
        <taxon>Bacillati</taxon>
        <taxon>Actinomycetota</taxon>
        <taxon>Actinomycetes</taxon>
        <taxon>Kineosporiales</taxon>
        <taxon>Kineosporiaceae</taxon>
        <taxon>Kineococcus</taxon>
    </lineage>
</organism>
<dbReference type="EMBL" id="JACHVY010000001">
    <property type="protein sequence ID" value="MBB2900805.1"/>
    <property type="molecule type" value="Genomic_DNA"/>
</dbReference>
<feature type="transmembrane region" description="Helical" evidence="1">
    <location>
        <begin position="82"/>
        <end position="103"/>
    </location>
</feature>